<evidence type="ECO:0000256" key="5">
    <source>
        <dbReference type="ARBA" id="ARBA00023180"/>
    </source>
</evidence>
<dbReference type="PANTHER" id="PTHR11010">
    <property type="entry name" value="PROTEASE S28 PRO-X CARBOXYPEPTIDASE-RELATED"/>
    <property type="match status" value="1"/>
</dbReference>
<accession>A0AAJ0CI74</accession>
<evidence type="ECO:0000256" key="2">
    <source>
        <dbReference type="ARBA" id="ARBA00022670"/>
    </source>
</evidence>
<dbReference type="GO" id="GO:0006508">
    <property type="term" value="P:proteolysis"/>
    <property type="evidence" value="ECO:0007669"/>
    <property type="project" value="UniProtKB-KW"/>
</dbReference>
<evidence type="ECO:0000313" key="8">
    <source>
        <dbReference type="Proteomes" id="UP001251528"/>
    </source>
</evidence>
<comment type="similarity">
    <text evidence="1">Belongs to the peptidase S28 family.</text>
</comment>
<dbReference type="Proteomes" id="UP001251528">
    <property type="component" value="Unassembled WGS sequence"/>
</dbReference>
<evidence type="ECO:0000256" key="6">
    <source>
        <dbReference type="SAM" id="SignalP"/>
    </source>
</evidence>
<dbReference type="Gene3D" id="3.40.50.1820">
    <property type="entry name" value="alpha/beta hydrolase"/>
    <property type="match status" value="2"/>
</dbReference>
<keyword evidence="5" id="KW-0325">Glycoprotein</keyword>
<dbReference type="AlphaFoldDB" id="A0AAJ0CI74"/>
<keyword evidence="8" id="KW-1185">Reference proteome</keyword>
<gene>
    <name evidence="7" type="ORF">QQS21_008856</name>
</gene>
<keyword evidence="2" id="KW-0645">Protease</keyword>
<evidence type="ECO:0000256" key="4">
    <source>
        <dbReference type="ARBA" id="ARBA00022801"/>
    </source>
</evidence>
<reference evidence="7" key="1">
    <citation type="submission" date="2023-06" db="EMBL/GenBank/DDBJ databases">
        <title>Conoideocrella luteorostrata (Hypocreales: Clavicipitaceae), a potential biocontrol fungus for elongate hemlock scale in United States Christmas tree production areas.</title>
        <authorList>
            <person name="Barrett H."/>
            <person name="Lovett B."/>
            <person name="Macias A.M."/>
            <person name="Stajich J.E."/>
            <person name="Kasson M.T."/>
        </authorList>
    </citation>
    <scope>NUCLEOTIDE SEQUENCE</scope>
    <source>
        <strain evidence="7">ARSEF 14590</strain>
    </source>
</reference>
<dbReference type="PANTHER" id="PTHR11010:SF117">
    <property type="entry name" value="SERINE PROTEASE 16"/>
    <property type="match status" value="1"/>
</dbReference>
<keyword evidence="3 6" id="KW-0732">Signal</keyword>
<evidence type="ECO:0008006" key="9">
    <source>
        <dbReference type="Google" id="ProtNLM"/>
    </source>
</evidence>
<protein>
    <recommendedName>
        <fullName evidence="9">Extracelular serine carboxypeptidase</fullName>
    </recommendedName>
</protein>
<dbReference type="InterPro" id="IPR029058">
    <property type="entry name" value="AB_hydrolase_fold"/>
</dbReference>
<feature type="signal peptide" evidence="6">
    <location>
        <begin position="1"/>
        <end position="19"/>
    </location>
</feature>
<proteinExistence type="inferred from homology"/>
<comment type="caution">
    <text evidence="7">The sequence shown here is derived from an EMBL/GenBank/DDBJ whole genome shotgun (WGS) entry which is preliminary data.</text>
</comment>
<dbReference type="GO" id="GO:0070008">
    <property type="term" value="F:serine-type exopeptidase activity"/>
    <property type="evidence" value="ECO:0007669"/>
    <property type="project" value="InterPro"/>
</dbReference>
<dbReference type="FunFam" id="3.40.50.1820:FF:000251">
    <property type="entry name" value="Extracelular serine carboxypeptidase, putative"/>
    <property type="match status" value="1"/>
</dbReference>
<evidence type="ECO:0000256" key="3">
    <source>
        <dbReference type="ARBA" id="ARBA00022729"/>
    </source>
</evidence>
<feature type="chain" id="PRO_5042479197" description="Extracelular serine carboxypeptidase" evidence="6">
    <location>
        <begin position="20"/>
        <end position="553"/>
    </location>
</feature>
<sequence length="553" mass="61514">MNVRNACVALVLAASQAAALRPGGHPWLTFGEIPVTPGDESENTPPITSTNSKIKAYNLSVPIDHFHNETKYEPHSGGFYNLRYWLDTSYYKEGGPVIILHSGEFDSDGRLPYLEHGIVPVLTKATGGVGIVLEHRYYGTSWPTNETTPASYRFLTTDQALADTAYFSKTIKIPGLEHLNLTAPGTPHILYGGSYAGGFVALARKLYPDVFWGAISSSGVTAAIDDFWQYFEAARHFSPGDCSPTLQNLTDIVDKQLLSGDKKKENGIKSLFGLQDLWNDEFASVLVSGLLALQSTNWDPEEDTTAFGTFCAVISSDSVLFSSTSHLQHRVRSAVQAAGYGAEPLTSRMLNYIGFIRDFVKKEKKQGSCKGKKNLRECLSPRLQKNDERHNWQRSWTWQTCTEWGYFLSGESTPKDRLPMVSRALTAEFSSYDCKASFNITTRPDVDIINKHGGFNFSYPRLALIDGKQDPWRCAGSHAIGLPGRESTTSEPFELIDWGVHHWDEFGLSDDAEREPGLPPKQVVDIQQKEVQIVKDWLKEFEGGKGVHEDVEL</sequence>
<name>A0AAJ0CI74_9HYPO</name>
<organism evidence="7 8">
    <name type="scientific">Conoideocrella luteorostrata</name>
    <dbReference type="NCBI Taxonomy" id="1105319"/>
    <lineage>
        <taxon>Eukaryota</taxon>
        <taxon>Fungi</taxon>
        <taxon>Dikarya</taxon>
        <taxon>Ascomycota</taxon>
        <taxon>Pezizomycotina</taxon>
        <taxon>Sordariomycetes</taxon>
        <taxon>Hypocreomycetidae</taxon>
        <taxon>Hypocreales</taxon>
        <taxon>Clavicipitaceae</taxon>
        <taxon>Conoideocrella</taxon>
    </lineage>
</organism>
<dbReference type="GO" id="GO:0008239">
    <property type="term" value="F:dipeptidyl-peptidase activity"/>
    <property type="evidence" value="ECO:0007669"/>
    <property type="project" value="TreeGrafter"/>
</dbReference>
<evidence type="ECO:0000313" key="7">
    <source>
        <dbReference type="EMBL" id="KAK2593439.1"/>
    </source>
</evidence>
<keyword evidence="4" id="KW-0378">Hydrolase</keyword>
<dbReference type="SUPFAM" id="SSF53474">
    <property type="entry name" value="alpha/beta-Hydrolases"/>
    <property type="match status" value="1"/>
</dbReference>
<dbReference type="EMBL" id="JASWJB010000211">
    <property type="protein sequence ID" value="KAK2593439.1"/>
    <property type="molecule type" value="Genomic_DNA"/>
</dbReference>
<dbReference type="Pfam" id="PF05577">
    <property type="entry name" value="Peptidase_S28"/>
    <property type="match status" value="2"/>
</dbReference>
<evidence type="ECO:0000256" key="1">
    <source>
        <dbReference type="ARBA" id="ARBA00011079"/>
    </source>
</evidence>
<dbReference type="InterPro" id="IPR008758">
    <property type="entry name" value="Peptidase_S28"/>
</dbReference>